<evidence type="ECO:0000259" key="2">
    <source>
        <dbReference type="PROSITE" id="PS50948"/>
    </source>
</evidence>
<proteinExistence type="predicted"/>
<comment type="caution">
    <text evidence="3">The sequence shown here is derived from an EMBL/GenBank/DDBJ whole genome shotgun (WGS) entry which is preliminary data.</text>
</comment>
<evidence type="ECO:0000313" key="4">
    <source>
        <dbReference type="Proteomes" id="UP001497623"/>
    </source>
</evidence>
<keyword evidence="1" id="KW-1133">Transmembrane helix</keyword>
<dbReference type="InterPro" id="IPR003609">
    <property type="entry name" value="Pan_app"/>
</dbReference>
<reference evidence="3 4" key="1">
    <citation type="submission" date="2024-05" db="EMBL/GenBank/DDBJ databases">
        <authorList>
            <person name="Wallberg A."/>
        </authorList>
    </citation>
    <scope>NUCLEOTIDE SEQUENCE [LARGE SCALE GENOMIC DNA]</scope>
</reference>
<gene>
    <name evidence="3" type="ORF">MNOR_LOCUS29238</name>
</gene>
<organism evidence="3 4">
    <name type="scientific">Meganyctiphanes norvegica</name>
    <name type="common">Northern krill</name>
    <name type="synonym">Thysanopoda norvegica</name>
    <dbReference type="NCBI Taxonomy" id="48144"/>
    <lineage>
        <taxon>Eukaryota</taxon>
        <taxon>Metazoa</taxon>
        <taxon>Ecdysozoa</taxon>
        <taxon>Arthropoda</taxon>
        <taxon>Crustacea</taxon>
        <taxon>Multicrustacea</taxon>
        <taxon>Malacostraca</taxon>
        <taxon>Eumalacostraca</taxon>
        <taxon>Eucarida</taxon>
        <taxon>Euphausiacea</taxon>
        <taxon>Euphausiidae</taxon>
        <taxon>Meganyctiphanes</taxon>
    </lineage>
</organism>
<evidence type="ECO:0000313" key="3">
    <source>
        <dbReference type="EMBL" id="CAL4143069.1"/>
    </source>
</evidence>
<dbReference type="PROSITE" id="PS50948">
    <property type="entry name" value="PAN"/>
    <property type="match status" value="1"/>
</dbReference>
<dbReference type="Pfam" id="PF00024">
    <property type="entry name" value="PAN_1"/>
    <property type="match status" value="2"/>
</dbReference>
<dbReference type="SMART" id="SM00473">
    <property type="entry name" value="PAN_AP"/>
    <property type="match status" value="2"/>
</dbReference>
<keyword evidence="1" id="KW-0812">Transmembrane</keyword>
<name>A0AAV2RWN4_MEGNR</name>
<dbReference type="EMBL" id="CAXKWB010033510">
    <property type="protein sequence ID" value="CAL4143069.1"/>
    <property type="molecule type" value="Genomic_DNA"/>
</dbReference>
<feature type="domain" description="Apple" evidence="2">
    <location>
        <begin position="105"/>
        <end position="195"/>
    </location>
</feature>
<protein>
    <recommendedName>
        <fullName evidence="2">Apple domain-containing protein</fullName>
    </recommendedName>
</protein>
<feature type="transmembrane region" description="Helical" evidence="1">
    <location>
        <begin position="319"/>
        <end position="338"/>
    </location>
</feature>
<sequence>ANDGENEYQVTLSASESLHYRTPDPEDAIKNQFSFKGSQGVMTIPDYVVENVTSIGKCLKLCVSWKDFRCLTVSYMRKQNKCQLSNMSWDDLRANGTLLRPMSDCFLFSRHYLTEYTPLFGGVALNSTGGIEYDNVVALEDCAKHCSEEKKIKCRSFEWCHVDNVCHLHKETYLEVADGDIETHTGCIHFYQKSDMSFTQYSHQGTSFKEHTLVAVSTDAATCAKLCISAEGSVCESYDHCEKCRSPYETDVCGSENINGTGLCFLNSKHVGEPGFKLISASMCTHYSRDVFGDLDYPAWIKSHQAADKQYTPGSMTGLAFGMIFLGILVAVAAVFALNKYRPSTASQFSMTFKNTEGDSSI</sequence>
<dbReference type="Gene3D" id="3.50.4.10">
    <property type="entry name" value="Hepatocyte Growth Factor"/>
    <property type="match status" value="2"/>
</dbReference>
<dbReference type="SUPFAM" id="SSF57414">
    <property type="entry name" value="Hairpin loop containing domain-like"/>
    <property type="match status" value="2"/>
</dbReference>
<evidence type="ECO:0000256" key="1">
    <source>
        <dbReference type="SAM" id="Phobius"/>
    </source>
</evidence>
<accession>A0AAV2RWN4</accession>
<dbReference type="Proteomes" id="UP001497623">
    <property type="component" value="Unassembled WGS sequence"/>
</dbReference>
<feature type="non-terminal residue" evidence="3">
    <location>
        <position position="1"/>
    </location>
</feature>
<dbReference type="AlphaFoldDB" id="A0AAV2RWN4"/>
<keyword evidence="1" id="KW-0472">Membrane</keyword>
<keyword evidence="4" id="KW-1185">Reference proteome</keyword>